<dbReference type="Proteomes" id="UP000002698">
    <property type="component" value="Plasmid PL23"/>
</dbReference>
<evidence type="ECO:0000313" key="3">
    <source>
        <dbReference type="Proteomes" id="UP000002698"/>
    </source>
</evidence>
<dbReference type="EMBL" id="CR936259">
    <property type="protein sequence ID" value="CAI50949.1"/>
    <property type="molecule type" value="Genomic_DNA"/>
</dbReference>
<dbReference type="RefSeq" id="WP_011323334.1">
    <property type="nucleotide sequence ID" value="NC_007426.1"/>
</dbReference>
<accession>Q3ILS2</accession>
<dbReference type="HOGENOM" id="CLU_2447753_0_0_2"/>
<dbReference type="EnsemblBacteria" id="CAI49712">
    <property type="protein sequence ID" value="CAI49712"/>
    <property type="gene ID" value="NP_3242A"/>
</dbReference>
<protein>
    <submittedName>
        <fullName evidence="2">Uncharacterized protein</fullName>
    </submittedName>
</protein>
<organism evidence="2 3">
    <name type="scientific">Natronomonas pharaonis (strain ATCC 35678 / DSM 2160 / CIP 103997 / JCM 8858 / NBRC 14720 / NCIMB 2260 / Gabara)</name>
    <name type="common">Halobacterium pharaonis</name>
    <dbReference type="NCBI Taxonomy" id="348780"/>
    <lineage>
        <taxon>Archaea</taxon>
        <taxon>Methanobacteriati</taxon>
        <taxon>Methanobacteriota</taxon>
        <taxon>Stenosarchaea group</taxon>
        <taxon>Halobacteria</taxon>
        <taxon>Halobacteriales</taxon>
        <taxon>Natronomonadaceae</taxon>
        <taxon>Natronomonas</taxon>
    </lineage>
</organism>
<reference evidence="2 3" key="1">
    <citation type="journal article" date="2005" name="Genome Res.">
        <title>Living with two extremes: conclusions from the genome sequence of Natronomonas pharaonis.</title>
        <authorList>
            <person name="Falb M."/>
            <person name="Pfeiffer F."/>
            <person name="Palm P."/>
            <person name="Rodewald K."/>
            <person name="Hickmann V."/>
            <person name="Tittor J."/>
            <person name="Oesterhelt D."/>
        </authorList>
    </citation>
    <scope>NUCLEOTIDE SEQUENCE [LARGE SCALE GENOMIC DNA]</scope>
    <source>
        <strain evidence="3">ATCC 35678 / DSM 2160 / CIP 103997 / JCM 8858 / NBRC 14720 / NCIMB 2260 / Gabara</strain>
        <strain evidence="2">Gabara</strain>
        <plasmid evidence="2">PL23</plasmid>
    </source>
</reference>
<dbReference type="KEGG" id="nph:NP_3242A"/>
<dbReference type="KEGG" id="nph:NP_7066A"/>
<evidence type="ECO:0000313" key="2">
    <source>
        <dbReference type="EMBL" id="CAI50949.1"/>
    </source>
</evidence>
<dbReference type="Proteomes" id="UP000002698">
    <property type="component" value="Chromosome"/>
</dbReference>
<geneLocation type="plasmid" evidence="2 3">
    <name>PL23</name>
</geneLocation>
<dbReference type="EMBL" id="CR936257">
    <property type="protein sequence ID" value="CAI49712.1"/>
    <property type="molecule type" value="Genomic_DNA"/>
</dbReference>
<dbReference type="STRING" id="348780.NP_3242A"/>
<dbReference type="EnsemblBacteria" id="CAI50949">
    <property type="protein sequence ID" value="CAI50949"/>
    <property type="gene ID" value="NP_7066A"/>
</dbReference>
<dbReference type="AlphaFoldDB" id="Q3ILS2"/>
<keyword evidence="3" id="KW-1185">Reference proteome</keyword>
<gene>
    <name evidence="1" type="ordered locus">NP_3242A</name>
    <name evidence="2" type="ordered locus">NP_7066A</name>
</gene>
<evidence type="ECO:0000313" key="1">
    <source>
        <dbReference type="EMBL" id="CAI49712.1"/>
    </source>
</evidence>
<keyword evidence="2" id="KW-0614">Plasmid</keyword>
<proteinExistence type="predicted"/>
<name>Q3ILS2_NATPD</name>
<sequence length="89" mass="10074">MTFDEILQKRGGENCPFWRDRESKAKLLAGLAQDAVKEAILEHGASPRNLRVEATYYDSRREPQCCYGKVTVIDDTPQTTLREAVDDGE</sequence>
<dbReference type="GeneID" id="3703492"/>